<keyword evidence="2" id="KW-1185">Reference proteome</keyword>
<gene>
    <name evidence="1" type="ORF">CVLEPA_LOCUS27647</name>
</gene>
<comment type="caution">
    <text evidence="1">The sequence shown here is derived from an EMBL/GenBank/DDBJ whole genome shotgun (WGS) entry which is preliminary data.</text>
</comment>
<name>A0ABP0GT82_CLALP</name>
<proteinExistence type="predicted"/>
<accession>A0ABP0GT82</accession>
<dbReference type="EMBL" id="CAWYQH010000141">
    <property type="protein sequence ID" value="CAK8694263.1"/>
    <property type="molecule type" value="Genomic_DNA"/>
</dbReference>
<dbReference type="Proteomes" id="UP001642483">
    <property type="component" value="Unassembled WGS sequence"/>
</dbReference>
<evidence type="ECO:0000313" key="2">
    <source>
        <dbReference type="Proteomes" id="UP001642483"/>
    </source>
</evidence>
<organism evidence="1 2">
    <name type="scientific">Clavelina lepadiformis</name>
    <name type="common">Light-bulb sea squirt</name>
    <name type="synonym">Ascidia lepadiformis</name>
    <dbReference type="NCBI Taxonomy" id="159417"/>
    <lineage>
        <taxon>Eukaryota</taxon>
        <taxon>Metazoa</taxon>
        <taxon>Chordata</taxon>
        <taxon>Tunicata</taxon>
        <taxon>Ascidiacea</taxon>
        <taxon>Aplousobranchia</taxon>
        <taxon>Clavelinidae</taxon>
        <taxon>Clavelina</taxon>
    </lineage>
</organism>
<protein>
    <submittedName>
        <fullName evidence="1">Uncharacterized protein</fullName>
    </submittedName>
</protein>
<reference evidence="1 2" key="1">
    <citation type="submission" date="2024-02" db="EMBL/GenBank/DDBJ databases">
        <authorList>
            <person name="Daric V."/>
            <person name="Darras S."/>
        </authorList>
    </citation>
    <scope>NUCLEOTIDE SEQUENCE [LARGE SCALE GENOMIC DNA]</scope>
</reference>
<evidence type="ECO:0000313" key="1">
    <source>
        <dbReference type="EMBL" id="CAK8694263.1"/>
    </source>
</evidence>
<sequence length="56" mass="6198">MPILVSLRGTSAPTSVMQVYPGNSEIKISARFPSKAWMMDVAVMEGEKVKMRALQE</sequence>